<dbReference type="Proteomes" id="UP000324678">
    <property type="component" value="Chromosome"/>
</dbReference>
<protein>
    <submittedName>
        <fullName evidence="2">PucR family transcriptional regulator</fullName>
    </submittedName>
</protein>
<dbReference type="InterPro" id="IPR051448">
    <property type="entry name" value="CdaR-like_regulators"/>
</dbReference>
<evidence type="ECO:0000313" key="3">
    <source>
        <dbReference type="Proteomes" id="UP000324678"/>
    </source>
</evidence>
<dbReference type="Pfam" id="PF13556">
    <property type="entry name" value="HTH_30"/>
    <property type="match status" value="1"/>
</dbReference>
<evidence type="ECO:0000313" key="2">
    <source>
        <dbReference type="EMBL" id="QEO13973.1"/>
    </source>
</evidence>
<organism evidence="2 3">
    <name type="scientific">Agromyces intestinalis</name>
    <dbReference type="NCBI Taxonomy" id="2592652"/>
    <lineage>
        <taxon>Bacteria</taxon>
        <taxon>Bacillati</taxon>
        <taxon>Actinomycetota</taxon>
        <taxon>Actinomycetes</taxon>
        <taxon>Micrococcales</taxon>
        <taxon>Microbacteriaceae</taxon>
        <taxon>Agromyces</taxon>
    </lineage>
</organism>
<dbReference type="Gene3D" id="1.10.10.2840">
    <property type="entry name" value="PucR C-terminal helix-turn-helix domain"/>
    <property type="match status" value="1"/>
</dbReference>
<dbReference type="OrthoDB" id="3505602at2"/>
<gene>
    <name evidence="2" type="ORF">FLP10_05705</name>
</gene>
<reference evidence="2 3" key="1">
    <citation type="submission" date="2019-09" db="EMBL/GenBank/DDBJ databases">
        <title>Genome sequencing of strain KACC 19306.</title>
        <authorList>
            <person name="Heo J."/>
            <person name="Kim S.-J."/>
            <person name="Kim J.-S."/>
            <person name="Hong S.-B."/>
            <person name="Kwon S.-W."/>
        </authorList>
    </citation>
    <scope>NUCLEOTIDE SEQUENCE [LARGE SCALE GENOMIC DNA]</scope>
    <source>
        <strain evidence="2 3">KACC 19306</strain>
    </source>
</reference>
<sequence>MSVNQLVNHIARVVGRPAVLEDQRQRVVAYSPQSGVIDEVRRKTILQHHAGPAVSSWLLRLGVYNAKVSTRVPQNAELGMLPRLLVPIRRADESMGFLWFIDAPDRMGVDEIERADHLAERLAEEWTRARAQHDLEIALMNEHTRDLLFGNAKARARSAGAIIEEGFFPDDAGVRAIQLSVRAGSGVDADDARELLERSARTATQRSVLRGALHLVRGDRAVFLVPQARAGDGTAVDSDHAAGALLDAATAVFAPVGAAAAPLVSIGGARDLLGAARASAAEAERAERISLAFGLAGPIAHWDRLGIHRGLDSAAAAGLVAADFQLGLDRLLGERDGRMLLETAEAYLALGGRAQETAARLNVHRTSLYHRLGRLERILGIDLQNGVERLGLHLAIMLMKVEADPAERV</sequence>
<evidence type="ECO:0000259" key="1">
    <source>
        <dbReference type="Pfam" id="PF13556"/>
    </source>
</evidence>
<accession>A0A5C1YD11</accession>
<dbReference type="KEGG" id="ail:FLP10_05705"/>
<dbReference type="InterPro" id="IPR025736">
    <property type="entry name" value="PucR_C-HTH_dom"/>
</dbReference>
<dbReference type="RefSeq" id="WP_149159995.1">
    <property type="nucleotide sequence ID" value="NZ_CP043505.1"/>
</dbReference>
<proteinExistence type="predicted"/>
<dbReference type="EMBL" id="CP043505">
    <property type="protein sequence ID" value="QEO13973.1"/>
    <property type="molecule type" value="Genomic_DNA"/>
</dbReference>
<dbReference type="AlphaFoldDB" id="A0A5C1YD11"/>
<name>A0A5C1YD11_9MICO</name>
<keyword evidence="3" id="KW-1185">Reference proteome</keyword>
<dbReference type="PANTHER" id="PTHR33744">
    <property type="entry name" value="CARBOHYDRATE DIACID REGULATOR"/>
    <property type="match status" value="1"/>
</dbReference>
<dbReference type="PANTHER" id="PTHR33744:SF1">
    <property type="entry name" value="DNA-BINDING TRANSCRIPTIONAL ACTIVATOR ADER"/>
    <property type="match status" value="1"/>
</dbReference>
<dbReference type="InterPro" id="IPR042070">
    <property type="entry name" value="PucR_C-HTH_sf"/>
</dbReference>
<feature type="domain" description="PucR C-terminal helix-turn-helix" evidence="1">
    <location>
        <begin position="340"/>
        <end position="397"/>
    </location>
</feature>